<keyword evidence="6" id="KW-1185">Reference proteome</keyword>
<dbReference type="GO" id="GO:0030690">
    <property type="term" value="C:Noc1p-Noc2p complex"/>
    <property type="evidence" value="ECO:0000318"/>
    <property type="project" value="GO_Central"/>
</dbReference>
<dbReference type="Pfam" id="PF03715">
    <property type="entry name" value="Noc2"/>
    <property type="match status" value="1"/>
</dbReference>
<dbReference type="EMBL" id="KI392664">
    <property type="protein sequence ID" value="ERN11821.1"/>
    <property type="molecule type" value="Genomic_DNA"/>
</dbReference>
<dbReference type="HOGENOM" id="CLU_011272_2_0_1"/>
<feature type="region of interest" description="Disordered" evidence="4">
    <location>
        <begin position="615"/>
        <end position="736"/>
    </location>
</feature>
<comment type="subcellular location">
    <subcellularLocation>
        <location evidence="1">Nucleus</location>
    </subcellularLocation>
</comment>
<gene>
    <name evidence="5" type="ORF">AMTR_s00020p00038010</name>
</gene>
<protein>
    <recommendedName>
        <fullName evidence="7">Nucleolar complex protein 2 homolog</fullName>
    </recommendedName>
</protein>
<dbReference type="Gramene" id="ERN11821">
    <property type="protein sequence ID" value="ERN11821"/>
    <property type="gene ID" value="AMTR_s00020p00038010"/>
</dbReference>
<feature type="region of interest" description="Disordered" evidence="4">
    <location>
        <begin position="1"/>
        <end position="54"/>
    </location>
</feature>
<dbReference type="AlphaFoldDB" id="W1PVT5"/>
<feature type="region of interest" description="Disordered" evidence="4">
    <location>
        <begin position="76"/>
        <end position="96"/>
    </location>
</feature>
<evidence type="ECO:0000256" key="3">
    <source>
        <dbReference type="ARBA" id="ARBA00023242"/>
    </source>
</evidence>
<dbReference type="PANTHER" id="PTHR12687:SF4">
    <property type="entry name" value="NUCLEOLAR COMPLEX PROTEIN 2 HOMOLOG"/>
    <property type="match status" value="1"/>
</dbReference>
<name>W1PVT5_AMBTC</name>
<dbReference type="GO" id="GO:0042803">
    <property type="term" value="F:protein homodimerization activity"/>
    <property type="evidence" value="ECO:0007669"/>
    <property type="project" value="EnsemblPlants"/>
</dbReference>
<evidence type="ECO:0008006" key="7">
    <source>
        <dbReference type="Google" id="ProtNLM"/>
    </source>
</evidence>
<feature type="compositionally biased region" description="Acidic residues" evidence="4">
    <location>
        <begin position="78"/>
        <end position="94"/>
    </location>
</feature>
<feature type="compositionally biased region" description="Basic residues" evidence="4">
    <location>
        <begin position="717"/>
        <end position="736"/>
    </location>
</feature>
<accession>W1PVT5</accession>
<feature type="compositionally biased region" description="Basic and acidic residues" evidence="4">
    <location>
        <begin position="686"/>
        <end position="700"/>
    </location>
</feature>
<evidence type="ECO:0000313" key="6">
    <source>
        <dbReference type="Proteomes" id="UP000017836"/>
    </source>
</evidence>
<dbReference type="Proteomes" id="UP000017836">
    <property type="component" value="Unassembled WGS sequence"/>
</dbReference>
<keyword evidence="3" id="KW-0539">Nucleus</keyword>
<sequence>MESPQFDEEDMHFMDGEEYLFSSPKLDKSEARKGKTSKKSRSESEEHKKQLERLKEKDPEFYKFLASHDKELLKFSDEDADGDVDETEDAEIDEVSQRPGALAEMAEKPSVKIITTAMVDSWCKVIQEEKGIRPLRMLIQAFRSACHYGDGDDDSSSKLRIMSSSVFNKIMVFVLSEIDGIFRSLFILPSSGGKKETIVELMAQKAWKSYGSLVKSYLGNALHVLNQMTDGQMILFTFKNLRHSAIFLTAFPNLLRKYIKVALHFWSTEEGALSVVSFLFLRDLCIRIGSDCMEPCLKGIYKAYVLNCRFVNATRLPHIHFLGNCVIELYGLDTSSAYQHAFMFIRQLAMILRDALTVKTKEAFRKVYEWKYMNCLELWTRAVSTYKAEHEFGPLAYPLMQIIFGVGRLVPTARYFPLRLQCTRMLNRIAIATGTFLPVSFLLLDMLEFKELNRAPTGGVGNAVDFRTTLKVTKQMVKTRPFQEECVFSVVQELSEHLAQWSYSMAFFELAFIPLARLRCFSKSTRIERFRREVKQLVKQVESNVEFISSRRSNINFFPNDPAAIGPSSEVEEEFGVSPLSKYVDSLRQREQQRKASMVGSSVLVGETGASFSSKEITKLEEEDKGMGKEEGAAVFSSSWLPGGKPQRKSSKPKHLEYEQVQNADEDLVSELELSSDDEEENTPELEPRSASEEPEDKMTPRTKGKKRKPESLISKQKSRKPNAGGRRKKMKKSAR</sequence>
<feature type="compositionally biased region" description="Acidic residues" evidence="4">
    <location>
        <begin position="1"/>
        <end position="10"/>
    </location>
</feature>
<evidence type="ECO:0000256" key="1">
    <source>
        <dbReference type="ARBA" id="ARBA00004123"/>
    </source>
</evidence>
<dbReference type="GO" id="GO:0042273">
    <property type="term" value="P:ribosomal large subunit biogenesis"/>
    <property type="evidence" value="ECO:0000318"/>
    <property type="project" value="GO_Central"/>
</dbReference>
<organism evidence="5 6">
    <name type="scientific">Amborella trichopoda</name>
    <dbReference type="NCBI Taxonomy" id="13333"/>
    <lineage>
        <taxon>Eukaryota</taxon>
        <taxon>Viridiplantae</taxon>
        <taxon>Streptophyta</taxon>
        <taxon>Embryophyta</taxon>
        <taxon>Tracheophyta</taxon>
        <taxon>Spermatophyta</taxon>
        <taxon>Magnoliopsida</taxon>
        <taxon>Amborellales</taxon>
        <taxon>Amborellaceae</taxon>
        <taxon>Amborella</taxon>
    </lineage>
</organism>
<comment type="similarity">
    <text evidence="2">Belongs to the NOC2 family.</text>
</comment>
<dbReference type="OrthoDB" id="10266662at2759"/>
<feature type="compositionally biased region" description="Basic and acidic residues" evidence="4">
    <location>
        <begin position="616"/>
        <end position="632"/>
    </location>
</feature>
<dbReference type="OMA" id="GCLRYYL"/>
<feature type="compositionally biased region" description="Basic and acidic residues" evidence="4">
    <location>
        <begin position="40"/>
        <end position="54"/>
    </location>
</feature>
<dbReference type="eggNOG" id="KOG2256">
    <property type="taxonomic scope" value="Eukaryota"/>
</dbReference>
<dbReference type="GO" id="GO:0030691">
    <property type="term" value="C:Noc2p-Noc3p complex"/>
    <property type="evidence" value="ECO:0000318"/>
    <property type="project" value="GO_Central"/>
</dbReference>
<dbReference type="GO" id="GO:0005654">
    <property type="term" value="C:nucleoplasm"/>
    <property type="evidence" value="ECO:0000318"/>
    <property type="project" value="GO_Central"/>
</dbReference>
<evidence type="ECO:0000256" key="4">
    <source>
        <dbReference type="SAM" id="MobiDB-lite"/>
    </source>
</evidence>
<evidence type="ECO:0000256" key="2">
    <source>
        <dbReference type="ARBA" id="ARBA00005907"/>
    </source>
</evidence>
<dbReference type="KEGG" id="atr:18440020"/>
<dbReference type="GO" id="GO:0005730">
    <property type="term" value="C:nucleolus"/>
    <property type="evidence" value="ECO:0000318"/>
    <property type="project" value="GO_Central"/>
</dbReference>
<dbReference type="InterPro" id="IPR005343">
    <property type="entry name" value="Noc2"/>
</dbReference>
<proteinExistence type="inferred from homology"/>
<reference evidence="6" key="1">
    <citation type="journal article" date="2013" name="Science">
        <title>The Amborella genome and the evolution of flowering plants.</title>
        <authorList>
            <consortium name="Amborella Genome Project"/>
        </authorList>
    </citation>
    <scope>NUCLEOTIDE SEQUENCE [LARGE SCALE GENOMIC DNA]</scope>
</reference>
<dbReference type="STRING" id="13333.W1PVT5"/>
<feature type="compositionally biased region" description="Acidic residues" evidence="4">
    <location>
        <begin position="664"/>
        <end position="684"/>
    </location>
</feature>
<dbReference type="PANTHER" id="PTHR12687">
    <property type="entry name" value="NUCLEOLAR COMPLEX 2 AND RAD4-RELATED"/>
    <property type="match status" value="1"/>
</dbReference>
<evidence type="ECO:0000313" key="5">
    <source>
        <dbReference type="EMBL" id="ERN11821.1"/>
    </source>
</evidence>